<dbReference type="Gene3D" id="2.40.50.140">
    <property type="entry name" value="Nucleic acid-binding proteins"/>
    <property type="match status" value="1"/>
</dbReference>
<dbReference type="PANTHER" id="PTHR43875:SF15">
    <property type="entry name" value="TREHALOSE IMPORT ATP-BINDING PROTEIN SUGC"/>
    <property type="match status" value="1"/>
</dbReference>
<dbReference type="InterPro" id="IPR008995">
    <property type="entry name" value="Mo/tungstate-bd_C_term_dom"/>
</dbReference>
<accession>A0A381ZAF0</accession>
<evidence type="ECO:0000256" key="6">
    <source>
        <dbReference type="ARBA" id="ARBA00023136"/>
    </source>
</evidence>
<dbReference type="InterPro" id="IPR015853">
    <property type="entry name" value="ABC_transpr_FbpC"/>
</dbReference>
<dbReference type="Gene3D" id="3.40.50.300">
    <property type="entry name" value="P-loop containing nucleotide triphosphate hydrolases"/>
    <property type="match status" value="1"/>
</dbReference>
<dbReference type="PANTHER" id="PTHR43875">
    <property type="entry name" value="MALTODEXTRIN IMPORT ATP-BINDING PROTEIN MSMX"/>
    <property type="match status" value="1"/>
</dbReference>
<dbReference type="GO" id="GO:0005524">
    <property type="term" value="F:ATP binding"/>
    <property type="evidence" value="ECO:0007669"/>
    <property type="project" value="UniProtKB-KW"/>
</dbReference>
<dbReference type="InterPro" id="IPR047641">
    <property type="entry name" value="ABC_transpr_MalK/UgpC-like"/>
</dbReference>
<dbReference type="SUPFAM" id="SSF50331">
    <property type="entry name" value="MOP-like"/>
    <property type="match status" value="1"/>
</dbReference>
<name>A0A381ZAF0_9ZZZZ</name>
<dbReference type="SUPFAM" id="SSF52540">
    <property type="entry name" value="P-loop containing nucleoside triphosphate hydrolases"/>
    <property type="match status" value="1"/>
</dbReference>
<reference evidence="8" key="1">
    <citation type="submission" date="2018-05" db="EMBL/GenBank/DDBJ databases">
        <authorList>
            <person name="Lanie J.A."/>
            <person name="Ng W.-L."/>
            <person name="Kazmierczak K.M."/>
            <person name="Andrzejewski T.M."/>
            <person name="Davidsen T.M."/>
            <person name="Wayne K.J."/>
            <person name="Tettelin H."/>
            <person name="Glass J.I."/>
            <person name="Rusch D."/>
            <person name="Podicherti R."/>
            <person name="Tsui H.-C.T."/>
            <person name="Winkler M.E."/>
        </authorList>
    </citation>
    <scope>NUCLEOTIDE SEQUENCE</scope>
</reference>
<keyword evidence="3" id="KW-0547">Nucleotide-binding</keyword>
<dbReference type="GO" id="GO:0015408">
    <property type="term" value="F:ABC-type ferric iron transporter activity"/>
    <property type="evidence" value="ECO:0007669"/>
    <property type="project" value="InterPro"/>
</dbReference>
<dbReference type="InterPro" id="IPR027417">
    <property type="entry name" value="P-loop_NTPase"/>
</dbReference>
<evidence type="ECO:0000256" key="4">
    <source>
        <dbReference type="ARBA" id="ARBA00022840"/>
    </source>
</evidence>
<dbReference type="AlphaFoldDB" id="A0A381ZAF0"/>
<sequence>MAFEFRDLCKKEYDVTLIAPISMKLKPGIFNTILGATLSGKTTLLRLMAGLERPTSGEIWHKETNVTNLPVQKRNVAMVYQQFINYPSMSVFENIASPLRVKKIPENEVKSRVNKVAELLKISPLLERRPTELSGGQQQRTALARALTKEAELVLLDEPLANLDYKLREELREELPRLFEESGATVVYTTTEPSEALLIGGFSATLHEGKITQYGQTQSVYKDPISLTAAKIFSDPPLNTVKIEKNGEGIFLNGGEHWKTKKFSNIPNGNYTLGFRAHHLKLDPSNADDLKLTGEVLVTELSGSESFVHVKTNEKIWVVHTHGIYNFKQGEQIKMYLSLHNCYVFDTDGSRVYAE</sequence>
<organism evidence="8">
    <name type="scientific">marine metagenome</name>
    <dbReference type="NCBI Taxonomy" id="408172"/>
    <lineage>
        <taxon>unclassified sequences</taxon>
        <taxon>metagenomes</taxon>
        <taxon>ecological metagenomes</taxon>
    </lineage>
</organism>
<dbReference type="CDD" id="cd03259">
    <property type="entry name" value="ABC_Carb_Solutes_like"/>
    <property type="match status" value="1"/>
</dbReference>
<dbReference type="InterPro" id="IPR003593">
    <property type="entry name" value="AAA+_ATPase"/>
</dbReference>
<dbReference type="Gene3D" id="2.40.50.100">
    <property type="match status" value="1"/>
</dbReference>
<evidence type="ECO:0000256" key="3">
    <source>
        <dbReference type="ARBA" id="ARBA00022741"/>
    </source>
</evidence>
<protein>
    <recommendedName>
        <fullName evidence="7">ABC transporter domain-containing protein</fullName>
    </recommendedName>
</protein>
<keyword evidence="4" id="KW-0067">ATP-binding</keyword>
<dbReference type="GO" id="GO:0055052">
    <property type="term" value="C:ATP-binding cassette (ABC) transporter complex, substrate-binding subunit-containing"/>
    <property type="evidence" value="ECO:0007669"/>
    <property type="project" value="TreeGrafter"/>
</dbReference>
<keyword evidence="2" id="KW-1003">Cell membrane</keyword>
<dbReference type="Pfam" id="PF00005">
    <property type="entry name" value="ABC_tran"/>
    <property type="match status" value="1"/>
</dbReference>
<keyword evidence="1" id="KW-0813">Transport</keyword>
<feature type="domain" description="ABC transporter" evidence="7">
    <location>
        <begin position="3"/>
        <end position="233"/>
    </location>
</feature>
<dbReference type="InterPro" id="IPR012340">
    <property type="entry name" value="NA-bd_OB-fold"/>
</dbReference>
<dbReference type="EMBL" id="UINC01020566">
    <property type="protein sequence ID" value="SVA86238.1"/>
    <property type="molecule type" value="Genomic_DNA"/>
</dbReference>
<dbReference type="GO" id="GO:0016887">
    <property type="term" value="F:ATP hydrolysis activity"/>
    <property type="evidence" value="ECO:0007669"/>
    <property type="project" value="InterPro"/>
</dbReference>
<evidence type="ECO:0000256" key="5">
    <source>
        <dbReference type="ARBA" id="ARBA00022967"/>
    </source>
</evidence>
<evidence type="ECO:0000313" key="8">
    <source>
        <dbReference type="EMBL" id="SVA86238.1"/>
    </source>
</evidence>
<evidence type="ECO:0000256" key="2">
    <source>
        <dbReference type="ARBA" id="ARBA00022475"/>
    </source>
</evidence>
<evidence type="ECO:0000259" key="7">
    <source>
        <dbReference type="PROSITE" id="PS50893"/>
    </source>
</evidence>
<keyword evidence="5" id="KW-1278">Translocase</keyword>
<gene>
    <name evidence="8" type="ORF">METZ01_LOCUS139092</name>
</gene>
<keyword evidence="6" id="KW-0472">Membrane</keyword>
<dbReference type="PROSITE" id="PS50893">
    <property type="entry name" value="ABC_TRANSPORTER_2"/>
    <property type="match status" value="1"/>
</dbReference>
<dbReference type="SMART" id="SM00382">
    <property type="entry name" value="AAA"/>
    <property type="match status" value="1"/>
</dbReference>
<evidence type="ECO:0000256" key="1">
    <source>
        <dbReference type="ARBA" id="ARBA00022448"/>
    </source>
</evidence>
<dbReference type="InterPro" id="IPR003439">
    <property type="entry name" value="ABC_transporter-like_ATP-bd"/>
</dbReference>
<proteinExistence type="predicted"/>